<evidence type="ECO:0000313" key="1">
    <source>
        <dbReference type="EMBL" id="OQR86647.1"/>
    </source>
</evidence>
<dbReference type="InterPro" id="IPR052050">
    <property type="entry name" value="SecEffector_AnkRepeat"/>
</dbReference>
<name>A0A1V9YLS3_ACHHY</name>
<dbReference type="EMBL" id="JNBR01001491">
    <property type="protein sequence ID" value="OQR86647.1"/>
    <property type="molecule type" value="Genomic_DNA"/>
</dbReference>
<keyword evidence="2" id="KW-1185">Reference proteome</keyword>
<dbReference type="SUPFAM" id="SSF48403">
    <property type="entry name" value="Ankyrin repeat"/>
    <property type="match status" value="1"/>
</dbReference>
<sequence length="431" mass="47697">MDCIVGSADLWGAITAFQDGIFEDLLPFLAIDPSRDLSARLEWLDPLLGRWYLRPDVVARRWEFVDQRLPWLRSHVAYHAAVRGLVDRLDSVLVQGPIEDPECVVHLALEYGHIDILRYLHTAFGNSAPWFSPHTMTIAAAAGRLSLVRFVHDVVNCGATIDAMDLAAAFGHLDVVQCLHSYRREGCSSAAMDLAAANGHLAVVRYLHEHRTEGCTTDAMDHAASNGHVDVVKFLHCNRCEGCTSGAIDAAVMHGHDDVALFLLRHRSEGGSRKALAAASLRRNDAMLQALMAHQKGHPKCISNYWSTMMMLCRRAFGIGLRSCSTLPPVAPPAKNFGDFNTLAAEIRAIAKTQAKSKKLEMPDTQLLKAMERTDLIHAIRKKHGGFVAVAQKLSLPIATNAKGIEVHKKLAVRQKRRRARLIDLQKHNVF</sequence>
<reference evidence="1 2" key="1">
    <citation type="journal article" date="2014" name="Genome Biol. Evol.">
        <title>The secreted proteins of Achlya hypogyna and Thraustotheca clavata identify the ancestral oomycete secretome and reveal gene acquisitions by horizontal gene transfer.</title>
        <authorList>
            <person name="Misner I."/>
            <person name="Blouin N."/>
            <person name="Leonard G."/>
            <person name="Richards T.A."/>
            <person name="Lane C.E."/>
        </authorList>
    </citation>
    <scope>NUCLEOTIDE SEQUENCE [LARGE SCALE GENOMIC DNA]</scope>
    <source>
        <strain evidence="1 2">ATCC 48635</strain>
    </source>
</reference>
<dbReference type="OrthoDB" id="75969at2759"/>
<protein>
    <submittedName>
        <fullName evidence="1">Uncharacterized protein</fullName>
    </submittedName>
</protein>
<dbReference type="InterPro" id="IPR002110">
    <property type="entry name" value="Ankyrin_rpt"/>
</dbReference>
<dbReference type="Gene3D" id="1.25.40.20">
    <property type="entry name" value="Ankyrin repeat-containing domain"/>
    <property type="match status" value="1"/>
</dbReference>
<dbReference type="PANTHER" id="PTHR46586">
    <property type="entry name" value="ANKYRIN REPEAT-CONTAINING PROTEIN"/>
    <property type="match status" value="1"/>
</dbReference>
<dbReference type="InterPro" id="IPR036770">
    <property type="entry name" value="Ankyrin_rpt-contain_sf"/>
</dbReference>
<accession>A0A1V9YLS3</accession>
<dbReference type="PANTHER" id="PTHR46586:SF3">
    <property type="entry name" value="ANKYRIN REPEAT-CONTAINING PROTEIN"/>
    <property type="match status" value="1"/>
</dbReference>
<dbReference type="Pfam" id="PF12796">
    <property type="entry name" value="Ank_2"/>
    <property type="match status" value="1"/>
</dbReference>
<comment type="caution">
    <text evidence="1">The sequence shown here is derived from an EMBL/GenBank/DDBJ whole genome shotgun (WGS) entry which is preliminary data.</text>
</comment>
<gene>
    <name evidence="1" type="ORF">ACHHYP_10317</name>
</gene>
<evidence type="ECO:0000313" key="2">
    <source>
        <dbReference type="Proteomes" id="UP000243579"/>
    </source>
</evidence>
<dbReference type="Proteomes" id="UP000243579">
    <property type="component" value="Unassembled WGS sequence"/>
</dbReference>
<organism evidence="1 2">
    <name type="scientific">Achlya hypogyna</name>
    <name type="common">Oomycete</name>
    <name type="synonym">Protoachlya hypogyna</name>
    <dbReference type="NCBI Taxonomy" id="1202772"/>
    <lineage>
        <taxon>Eukaryota</taxon>
        <taxon>Sar</taxon>
        <taxon>Stramenopiles</taxon>
        <taxon>Oomycota</taxon>
        <taxon>Saprolegniomycetes</taxon>
        <taxon>Saprolegniales</taxon>
        <taxon>Achlyaceae</taxon>
        <taxon>Achlya</taxon>
    </lineage>
</organism>
<proteinExistence type="predicted"/>
<dbReference type="AlphaFoldDB" id="A0A1V9YLS3"/>
<dbReference type="STRING" id="1202772.A0A1V9YLS3"/>